<name>A0A1G8H1B1_9MICC</name>
<dbReference type="OrthoDB" id="4946611at2"/>
<reference evidence="1 2" key="1">
    <citation type="submission" date="2016-10" db="EMBL/GenBank/DDBJ databases">
        <authorList>
            <person name="de Groot N.N."/>
        </authorList>
    </citation>
    <scope>NUCLEOTIDE SEQUENCE [LARGE SCALE GENOMIC DNA]</scope>
    <source>
        <strain evidence="1 2">NP_1H</strain>
    </source>
</reference>
<evidence type="ECO:0000313" key="2">
    <source>
        <dbReference type="Proteomes" id="UP000199258"/>
    </source>
</evidence>
<dbReference type="STRING" id="335973.SAMN04488693_10534"/>
<dbReference type="AlphaFoldDB" id="A0A1G8H1B1"/>
<dbReference type="Proteomes" id="UP000199258">
    <property type="component" value="Unassembled WGS sequence"/>
</dbReference>
<dbReference type="EMBL" id="FNDT01000005">
    <property type="protein sequence ID" value="SDI00472.1"/>
    <property type="molecule type" value="Genomic_DNA"/>
</dbReference>
<keyword evidence="2" id="KW-1185">Reference proteome</keyword>
<evidence type="ECO:0000313" key="1">
    <source>
        <dbReference type="EMBL" id="SDI00472.1"/>
    </source>
</evidence>
<sequence length="115" mass="11915">MCGACGRTVVADDVLGPVRTLRSQHIVAQTINALCTAVPGLPTIQVAGDAWTLRSATGAVQSCSTVRDLWAALVARVGAAAVPLLRQNIELALTDAVGLDRDVLLAGKKALVTER</sequence>
<dbReference type="RefSeq" id="WP_139186236.1">
    <property type="nucleotide sequence ID" value="NZ_FNDT01000005.1"/>
</dbReference>
<proteinExistence type="predicted"/>
<accession>A0A1G8H1B1</accession>
<organism evidence="1 2">
    <name type="scientific">Arthrobacter subterraneus</name>
    <dbReference type="NCBI Taxonomy" id="335973"/>
    <lineage>
        <taxon>Bacteria</taxon>
        <taxon>Bacillati</taxon>
        <taxon>Actinomycetota</taxon>
        <taxon>Actinomycetes</taxon>
        <taxon>Micrococcales</taxon>
        <taxon>Micrococcaceae</taxon>
        <taxon>Arthrobacter</taxon>
    </lineage>
</organism>
<protein>
    <submittedName>
        <fullName evidence="1">Uncharacterized protein</fullName>
    </submittedName>
</protein>
<gene>
    <name evidence="1" type="ORF">SAMN04488693_10534</name>
</gene>